<dbReference type="GO" id="GO:0160206">
    <property type="term" value="F:tRNA (cytidine(32)/uridine(32)-2'-O)-methyltransferase activity"/>
    <property type="evidence" value="ECO:0007669"/>
    <property type="project" value="UniProtKB-EC"/>
</dbReference>
<dbReference type="InterPro" id="IPR004384">
    <property type="entry name" value="RNA_MeTrfase_TrmJ/LasT"/>
</dbReference>
<dbReference type="CDD" id="cd18093">
    <property type="entry name" value="SpoU-like_TrmJ"/>
    <property type="match status" value="1"/>
</dbReference>
<accession>A0A1G8HME8</accession>
<evidence type="ECO:0000256" key="1">
    <source>
        <dbReference type="ARBA" id="ARBA00007228"/>
    </source>
</evidence>
<dbReference type="Proteomes" id="UP000198854">
    <property type="component" value="Unassembled WGS sequence"/>
</dbReference>
<keyword evidence="2 5" id="KW-0489">Methyltransferase</keyword>
<dbReference type="AlphaFoldDB" id="A0A1G8HME8"/>
<dbReference type="STRING" id="861298.SAMN04488136_15612"/>
<dbReference type="RefSeq" id="WP_093279502.1">
    <property type="nucleotide sequence ID" value="NZ_FNDD01000056.1"/>
</dbReference>
<dbReference type="EMBL" id="FNDD01000056">
    <property type="protein sequence ID" value="SDI07838.1"/>
    <property type="molecule type" value="Genomic_DNA"/>
</dbReference>
<keyword evidence="4 5" id="KW-0949">S-adenosyl-L-methionine</keyword>
<dbReference type="PIRSF" id="PIRSF004808">
    <property type="entry name" value="LasT"/>
    <property type="match status" value="1"/>
</dbReference>
<evidence type="ECO:0000256" key="2">
    <source>
        <dbReference type="ARBA" id="ARBA00022603"/>
    </source>
</evidence>
<keyword evidence="8" id="KW-1185">Reference proteome</keyword>
<dbReference type="GO" id="GO:0005829">
    <property type="term" value="C:cytosol"/>
    <property type="evidence" value="ECO:0007669"/>
    <property type="project" value="TreeGrafter"/>
</dbReference>
<protein>
    <recommendedName>
        <fullName evidence="5">tRNA (cytidine/uridine-2'-O-)-methyltransferase TrmJ</fullName>
        <ecNumber evidence="5">2.1.1.200</ecNumber>
    </recommendedName>
    <alternativeName>
        <fullName evidence="5">tRNA (cytidine(32)/uridine(32)-2'-O)-methyltransferase</fullName>
    </alternativeName>
    <alternativeName>
        <fullName evidence="5">tRNA Cm32/Um32 methyltransferase</fullName>
    </alternativeName>
</protein>
<evidence type="ECO:0000256" key="3">
    <source>
        <dbReference type="ARBA" id="ARBA00022679"/>
    </source>
</evidence>
<keyword evidence="5" id="KW-0819">tRNA processing</keyword>
<evidence type="ECO:0000256" key="5">
    <source>
        <dbReference type="RuleBase" id="RU362024"/>
    </source>
</evidence>
<comment type="subunit">
    <text evidence="5">Homodimer.</text>
</comment>
<dbReference type="NCBIfam" id="TIGR00050">
    <property type="entry name" value="rRNA_methyl_1"/>
    <property type="match status" value="1"/>
</dbReference>
<comment type="catalytic activity">
    <reaction evidence="5">
        <text>uridine(32) in tRNA + S-adenosyl-L-methionine = 2'-O-methyluridine(32) in tRNA + S-adenosyl-L-homocysteine + H(+)</text>
        <dbReference type="Rhea" id="RHEA:42936"/>
        <dbReference type="Rhea" id="RHEA-COMP:10107"/>
        <dbReference type="Rhea" id="RHEA-COMP:10290"/>
        <dbReference type="ChEBI" id="CHEBI:15378"/>
        <dbReference type="ChEBI" id="CHEBI:57856"/>
        <dbReference type="ChEBI" id="CHEBI:59789"/>
        <dbReference type="ChEBI" id="CHEBI:65315"/>
        <dbReference type="ChEBI" id="CHEBI:74478"/>
        <dbReference type="EC" id="2.1.1.200"/>
    </reaction>
</comment>
<evidence type="ECO:0000259" key="6">
    <source>
        <dbReference type="Pfam" id="PF00588"/>
    </source>
</evidence>
<keyword evidence="3 7" id="KW-0808">Transferase</keyword>
<dbReference type="InterPro" id="IPR001537">
    <property type="entry name" value="SpoU_MeTrfase"/>
</dbReference>
<sequence length="247" mass="27457">MLNHVKVVLVGTSHSGNIGSAARAMKVMGLSEMVLVSPQCEVDAQAIALAAGASEIALNATVVDSLEQAIEECTLVVGSSARSRTLEWPMLEPRECGQRLIAQAKQQHDVALVFGRERTGLTNDELQTCHYHVAIPANPEYSSLNLAMAVQTLSYEVRMAYLEQQASGYEDTLETQPDYPRNKELELFYQHLEKVLIETQFISKDQPGKVMNKMRRLFSRARPELQELNTLRGILTAIDKSNKLKSN</sequence>
<dbReference type="NCBIfam" id="NF011694">
    <property type="entry name" value="PRK15114.1"/>
    <property type="match status" value="1"/>
</dbReference>
<organism evidence="7 8">
    <name type="scientific">Vibrio xiamenensis</name>
    <dbReference type="NCBI Taxonomy" id="861298"/>
    <lineage>
        <taxon>Bacteria</taxon>
        <taxon>Pseudomonadati</taxon>
        <taxon>Pseudomonadota</taxon>
        <taxon>Gammaproteobacteria</taxon>
        <taxon>Vibrionales</taxon>
        <taxon>Vibrionaceae</taxon>
        <taxon>Vibrio</taxon>
    </lineage>
</organism>
<comment type="function">
    <text evidence="5">Catalyzes the formation of 2'O-methylated cytidine (Cm32) or 2'O-methylated uridine (Um32) at position 32 in tRNA.</text>
</comment>
<dbReference type="Pfam" id="PF00588">
    <property type="entry name" value="SpoU_methylase"/>
    <property type="match status" value="1"/>
</dbReference>
<keyword evidence="5" id="KW-0963">Cytoplasm</keyword>
<dbReference type="EC" id="2.1.1.200" evidence="5"/>
<reference evidence="8" key="1">
    <citation type="submission" date="2016-10" db="EMBL/GenBank/DDBJ databases">
        <authorList>
            <person name="Varghese N."/>
            <person name="Submissions S."/>
        </authorList>
    </citation>
    <scope>NUCLEOTIDE SEQUENCE [LARGE SCALE GENOMIC DNA]</scope>
    <source>
        <strain evidence="8">CGMCC 1.10228</strain>
    </source>
</reference>
<evidence type="ECO:0000313" key="7">
    <source>
        <dbReference type="EMBL" id="SDI07838.1"/>
    </source>
</evidence>
<dbReference type="Gene3D" id="3.40.1280.10">
    <property type="match status" value="1"/>
</dbReference>
<dbReference type="PANTHER" id="PTHR42786">
    <property type="entry name" value="TRNA/RRNA METHYLTRANSFERASE"/>
    <property type="match status" value="1"/>
</dbReference>
<dbReference type="GO" id="GO:0003723">
    <property type="term" value="F:RNA binding"/>
    <property type="evidence" value="ECO:0007669"/>
    <property type="project" value="InterPro"/>
</dbReference>
<dbReference type="InterPro" id="IPR029026">
    <property type="entry name" value="tRNA_m1G_MTases_N"/>
</dbReference>
<feature type="domain" description="tRNA/rRNA methyltransferase SpoU type" evidence="6">
    <location>
        <begin position="5"/>
        <end position="154"/>
    </location>
</feature>
<dbReference type="FunFam" id="3.40.1280.10:FF:000006">
    <property type="entry name" value="Uncharacterized tRNA/rRNA methyltransferase HI_0380"/>
    <property type="match status" value="1"/>
</dbReference>
<dbReference type="OrthoDB" id="9806346at2"/>
<dbReference type="GO" id="GO:0002128">
    <property type="term" value="P:tRNA nucleoside ribose methylation"/>
    <property type="evidence" value="ECO:0007669"/>
    <property type="project" value="TreeGrafter"/>
</dbReference>
<comment type="catalytic activity">
    <reaction evidence="5">
        <text>cytidine(32) in tRNA + S-adenosyl-L-methionine = 2'-O-methylcytidine(32) in tRNA + S-adenosyl-L-homocysteine + H(+)</text>
        <dbReference type="Rhea" id="RHEA:42932"/>
        <dbReference type="Rhea" id="RHEA-COMP:10288"/>
        <dbReference type="Rhea" id="RHEA-COMP:10289"/>
        <dbReference type="ChEBI" id="CHEBI:15378"/>
        <dbReference type="ChEBI" id="CHEBI:57856"/>
        <dbReference type="ChEBI" id="CHEBI:59789"/>
        <dbReference type="ChEBI" id="CHEBI:74495"/>
        <dbReference type="ChEBI" id="CHEBI:82748"/>
        <dbReference type="EC" id="2.1.1.200"/>
    </reaction>
</comment>
<name>A0A1G8HME8_9VIBR</name>
<dbReference type="PANTHER" id="PTHR42786:SF2">
    <property type="entry name" value="TRNA (CYTIDINE_URIDINE-2'-O-)-METHYLTRANSFERASE TRMJ"/>
    <property type="match status" value="1"/>
</dbReference>
<dbReference type="InterPro" id="IPR029028">
    <property type="entry name" value="Alpha/beta_knot_MTases"/>
</dbReference>
<comment type="similarity">
    <text evidence="1">Belongs to the class IV-like SAM-binding methyltransferase superfamily. RNA methyltransferase TrmH family.</text>
</comment>
<dbReference type="GO" id="GO:0106339">
    <property type="term" value="F:tRNA (cytidine(32)-2'-O)-methyltransferase activity"/>
    <property type="evidence" value="ECO:0007669"/>
    <property type="project" value="RHEA"/>
</dbReference>
<dbReference type="Gene3D" id="1.10.8.590">
    <property type="match status" value="1"/>
</dbReference>
<comment type="subcellular location">
    <subcellularLocation>
        <location evidence="5">Cytoplasm</location>
    </subcellularLocation>
</comment>
<proteinExistence type="inferred from homology"/>
<dbReference type="SUPFAM" id="SSF75217">
    <property type="entry name" value="alpha/beta knot"/>
    <property type="match status" value="1"/>
</dbReference>
<evidence type="ECO:0000256" key="4">
    <source>
        <dbReference type="ARBA" id="ARBA00022691"/>
    </source>
</evidence>
<evidence type="ECO:0000313" key="8">
    <source>
        <dbReference type="Proteomes" id="UP000198854"/>
    </source>
</evidence>
<gene>
    <name evidence="5" type="primary">trmJ</name>
    <name evidence="7" type="ORF">SAMN04488136_15612</name>
</gene>